<feature type="domain" description="Glycosyltransferase subfamily 4-like N-terminal" evidence="2">
    <location>
        <begin position="78"/>
        <end position="251"/>
    </location>
</feature>
<accession>C1N858</accession>
<feature type="region of interest" description="Disordered" evidence="1">
    <location>
        <begin position="15"/>
        <end position="41"/>
    </location>
</feature>
<organism evidence="4">
    <name type="scientific">Micromonas pusilla (strain CCMP1545)</name>
    <name type="common">Picoplanktonic green alga</name>
    <dbReference type="NCBI Taxonomy" id="564608"/>
    <lineage>
        <taxon>Eukaryota</taxon>
        <taxon>Viridiplantae</taxon>
        <taxon>Chlorophyta</taxon>
        <taxon>Mamiellophyceae</taxon>
        <taxon>Mamiellales</taxon>
        <taxon>Mamiellaceae</taxon>
        <taxon>Micromonas</taxon>
    </lineage>
</organism>
<dbReference type="GO" id="GO:0016757">
    <property type="term" value="F:glycosyltransferase activity"/>
    <property type="evidence" value="ECO:0007669"/>
    <property type="project" value="TreeGrafter"/>
</dbReference>
<dbReference type="AlphaFoldDB" id="C1N858"/>
<evidence type="ECO:0000259" key="2">
    <source>
        <dbReference type="Pfam" id="PF13439"/>
    </source>
</evidence>
<evidence type="ECO:0000256" key="1">
    <source>
        <dbReference type="SAM" id="MobiDB-lite"/>
    </source>
</evidence>
<evidence type="ECO:0000313" key="4">
    <source>
        <dbReference type="Proteomes" id="UP000001876"/>
    </source>
</evidence>
<dbReference type="PANTHER" id="PTHR45947">
    <property type="entry name" value="SULFOQUINOVOSYL TRANSFERASE SQD2"/>
    <property type="match status" value="1"/>
</dbReference>
<dbReference type="OMA" id="KAQFLRP"/>
<feature type="region of interest" description="Disordered" evidence="1">
    <location>
        <begin position="467"/>
        <end position="493"/>
    </location>
</feature>
<dbReference type="eggNOG" id="KOG1111">
    <property type="taxonomic scope" value="Eukaryota"/>
</dbReference>
<gene>
    <name evidence="3" type="ORF">MICPUCDRAFT_36870</name>
</gene>
<keyword evidence="3" id="KW-0808">Transferase</keyword>
<name>C1N858_MICPC</name>
<keyword evidence="4" id="KW-1185">Reference proteome</keyword>
<dbReference type="InterPro" id="IPR028098">
    <property type="entry name" value="Glyco_trans_4-like_N"/>
</dbReference>
<dbReference type="RefSeq" id="XP_003064210.1">
    <property type="nucleotide sequence ID" value="XM_003064164.1"/>
</dbReference>
<proteinExistence type="predicted"/>
<dbReference type="STRING" id="564608.C1N858"/>
<dbReference type="Pfam" id="PF13692">
    <property type="entry name" value="Glyco_trans_1_4"/>
    <property type="match status" value="1"/>
</dbReference>
<dbReference type="Pfam" id="PF13439">
    <property type="entry name" value="Glyco_transf_4"/>
    <property type="match status" value="1"/>
</dbReference>
<dbReference type="SUPFAM" id="SSF53756">
    <property type="entry name" value="UDP-Glycosyltransferase/glycogen phosphorylase"/>
    <property type="match status" value="1"/>
</dbReference>
<dbReference type="GeneID" id="9689467"/>
<dbReference type="InterPro" id="IPR050194">
    <property type="entry name" value="Glycosyltransferase_grp1"/>
</dbReference>
<evidence type="ECO:0000313" key="3">
    <source>
        <dbReference type="EMBL" id="EEH51832.1"/>
    </source>
</evidence>
<feature type="non-terminal residue" evidence="3">
    <location>
        <position position="493"/>
    </location>
</feature>
<reference evidence="3 4" key="1">
    <citation type="journal article" date="2009" name="Science">
        <title>Green evolution and dynamic adaptations revealed by genomes of the marine picoeukaryotes Micromonas.</title>
        <authorList>
            <person name="Worden A.Z."/>
            <person name="Lee J.H."/>
            <person name="Mock T."/>
            <person name="Rouze P."/>
            <person name="Simmons M.P."/>
            <person name="Aerts A.L."/>
            <person name="Allen A.E."/>
            <person name="Cuvelier M.L."/>
            <person name="Derelle E."/>
            <person name="Everett M.V."/>
            <person name="Foulon E."/>
            <person name="Grimwood J."/>
            <person name="Gundlach H."/>
            <person name="Henrissat B."/>
            <person name="Napoli C."/>
            <person name="McDonald S.M."/>
            <person name="Parker M.S."/>
            <person name="Rombauts S."/>
            <person name="Salamov A."/>
            <person name="Von Dassow P."/>
            <person name="Badger J.H."/>
            <person name="Coutinho P.M."/>
            <person name="Demir E."/>
            <person name="Dubchak I."/>
            <person name="Gentemann C."/>
            <person name="Eikrem W."/>
            <person name="Gready J.E."/>
            <person name="John U."/>
            <person name="Lanier W."/>
            <person name="Lindquist E.A."/>
            <person name="Lucas S."/>
            <person name="Mayer K.F."/>
            <person name="Moreau H."/>
            <person name="Not F."/>
            <person name="Otillar R."/>
            <person name="Panaud O."/>
            <person name="Pangilinan J."/>
            <person name="Paulsen I."/>
            <person name="Piegu B."/>
            <person name="Poliakov A."/>
            <person name="Robbens S."/>
            <person name="Schmutz J."/>
            <person name="Toulza E."/>
            <person name="Wyss T."/>
            <person name="Zelensky A."/>
            <person name="Zhou K."/>
            <person name="Armbrust E.V."/>
            <person name="Bhattacharya D."/>
            <person name="Goodenough U.W."/>
            <person name="Van de Peer Y."/>
            <person name="Grigoriev I.V."/>
        </authorList>
    </citation>
    <scope>NUCLEOTIDE SEQUENCE [LARGE SCALE GENOMIC DNA]</scope>
    <source>
        <strain evidence="3 4">CCMP1545</strain>
    </source>
</reference>
<dbReference type="OrthoDB" id="498632at2759"/>
<dbReference type="PANTHER" id="PTHR45947:SF3">
    <property type="entry name" value="SULFOQUINOVOSYL TRANSFERASE SQD2"/>
    <property type="match status" value="1"/>
</dbReference>
<dbReference type="KEGG" id="mpp:MICPUCDRAFT_36870"/>
<dbReference type="Proteomes" id="UP000001876">
    <property type="component" value="Unassembled WGS sequence"/>
</dbReference>
<protein>
    <submittedName>
        <fullName evidence="3">Glycosyltransferase family 4 protein</fullName>
    </submittedName>
</protein>
<dbReference type="Gene3D" id="3.40.50.2000">
    <property type="entry name" value="Glycogen Phosphorylase B"/>
    <property type="match status" value="2"/>
</dbReference>
<sequence>MSDKVCPEISCYRAGAEPAAEKTPPPSAPGANSASSAVQQKKNHIPTLYGDGVGNGNALKGYGPERRVVIFSTVWNHVDGVSRTMKRLASHLKNRADSSVFVMSPDLTESDFAEASNSHRFHVSEVPAIPVPGRPEYKMAAPLQARQRAALETYAPHVVHVAAPDMLGHSAVRWAADFGVCSVCSYHTAYDTYLQYYRVGMLAAPLRQMLSGFYSSCDVVATPSYAAAEHLAEMGVPRERMGFFPRGINTTEFSPGQRSLTFRKELARTEDGEVVILWVARIVREKGLGTFVRTIAALLQGKNKGIIEGLPPFRVVIAGDGPDLPWTRKQLEGFPEVKILGHAGGGRLSRIYASGDIFYFPSRTEVIPNNLIEAMASGLAVVTDDVGVNRAIVRDGVTGVLVKDTAPLPADVTSYVETIAGLLRDPDRRAKMAAAARESTTGLTWKRTFASLRRSYDRCRPGRPYARHADVNIPGSKANLEAKNRVGGPPELN</sequence>
<dbReference type="EMBL" id="GG663750">
    <property type="protein sequence ID" value="EEH51832.1"/>
    <property type="molecule type" value="Genomic_DNA"/>
</dbReference>